<evidence type="ECO:0000256" key="1">
    <source>
        <dbReference type="SAM" id="MobiDB-lite"/>
    </source>
</evidence>
<evidence type="ECO:0000313" key="3">
    <source>
        <dbReference type="Proteomes" id="UP000265520"/>
    </source>
</evidence>
<sequence length="31" mass="3276">SAVPPVALHAPAAPPQAQLRHAHEPASKRRN</sequence>
<evidence type="ECO:0000313" key="2">
    <source>
        <dbReference type="EMBL" id="MCI72214.1"/>
    </source>
</evidence>
<feature type="non-terminal residue" evidence="2">
    <location>
        <position position="1"/>
    </location>
</feature>
<comment type="caution">
    <text evidence="2">The sequence shown here is derived from an EMBL/GenBank/DDBJ whole genome shotgun (WGS) entry which is preliminary data.</text>
</comment>
<proteinExistence type="predicted"/>
<dbReference type="AlphaFoldDB" id="A0A392UHS8"/>
<reference evidence="2 3" key="1">
    <citation type="journal article" date="2018" name="Front. Plant Sci.">
        <title>Red Clover (Trifolium pratense) and Zigzag Clover (T. medium) - A Picture of Genomic Similarities and Differences.</title>
        <authorList>
            <person name="Dluhosova J."/>
            <person name="Istvanek J."/>
            <person name="Nedelnik J."/>
            <person name="Repkova J."/>
        </authorList>
    </citation>
    <scope>NUCLEOTIDE SEQUENCE [LARGE SCALE GENOMIC DNA]</scope>
    <source>
        <strain evidence="3">cv. 10/8</strain>
        <tissue evidence="2">Leaf</tissue>
    </source>
</reference>
<feature type="compositionally biased region" description="Low complexity" evidence="1">
    <location>
        <begin position="1"/>
        <end position="19"/>
    </location>
</feature>
<dbReference type="EMBL" id="LXQA010813233">
    <property type="protein sequence ID" value="MCI72214.1"/>
    <property type="molecule type" value="Genomic_DNA"/>
</dbReference>
<accession>A0A392UHS8</accession>
<feature type="region of interest" description="Disordered" evidence="1">
    <location>
        <begin position="1"/>
        <end position="31"/>
    </location>
</feature>
<protein>
    <submittedName>
        <fullName evidence="2">Uncharacterized protein</fullName>
    </submittedName>
</protein>
<feature type="compositionally biased region" description="Basic and acidic residues" evidence="1">
    <location>
        <begin position="21"/>
        <end position="31"/>
    </location>
</feature>
<dbReference type="Proteomes" id="UP000265520">
    <property type="component" value="Unassembled WGS sequence"/>
</dbReference>
<keyword evidence="3" id="KW-1185">Reference proteome</keyword>
<organism evidence="2 3">
    <name type="scientific">Trifolium medium</name>
    <dbReference type="NCBI Taxonomy" id="97028"/>
    <lineage>
        <taxon>Eukaryota</taxon>
        <taxon>Viridiplantae</taxon>
        <taxon>Streptophyta</taxon>
        <taxon>Embryophyta</taxon>
        <taxon>Tracheophyta</taxon>
        <taxon>Spermatophyta</taxon>
        <taxon>Magnoliopsida</taxon>
        <taxon>eudicotyledons</taxon>
        <taxon>Gunneridae</taxon>
        <taxon>Pentapetalae</taxon>
        <taxon>rosids</taxon>
        <taxon>fabids</taxon>
        <taxon>Fabales</taxon>
        <taxon>Fabaceae</taxon>
        <taxon>Papilionoideae</taxon>
        <taxon>50 kb inversion clade</taxon>
        <taxon>NPAAA clade</taxon>
        <taxon>Hologalegina</taxon>
        <taxon>IRL clade</taxon>
        <taxon>Trifolieae</taxon>
        <taxon>Trifolium</taxon>
    </lineage>
</organism>
<name>A0A392UHS8_9FABA</name>